<dbReference type="InterPro" id="IPR001173">
    <property type="entry name" value="Glyco_trans_2-like"/>
</dbReference>
<proteinExistence type="inferred from homology"/>
<dbReference type="CDD" id="cd06433">
    <property type="entry name" value="GT_2_WfgS_like"/>
    <property type="match status" value="1"/>
</dbReference>
<dbReference type="RefSeq" id="WP_336472152.1">
    <property type="nucleotide sequence ID" value="NZ_JBAWSX010000004.1"/>
</dbReference>
<keyword evidence="4" id="KW-1185">Reference proteome</keyword>
<evidence type="ECO:0000313" key="3">
    <source>
        <dbReference type="EMBL" id="MEI4801451.1"/>
    </source>
</evidence>
<sequence>MNQPLVSIITPSYQQDKFIQETIESVLSQDYPNLEHIVIDGGSTDSTVEILQSYNYLGERFRWVSEKDRGQSHAINKGLDMAKGEIIGWLNSDDTYMPHAVKRAVSALQQNPKWGMVYGRANYTDEQSEVLGPYPVEPFNRKRLYEGCIICQPAAFIRKEVFDTVGEIDEQFHFCMDYELWMRISKHYPIGFIKNVLATSRMHKDSKTMTKYFDVGLPEIIRASTKNYGSTSDQWLNQYFYYIVSQNPEKLWKQLTRSEEDKNIL</sequence>
<reference evidence="3 4" key="1">
    <citation type="submission" date="2024-01" db="EMBL/GenBank/DDBJ databases">
        <title>Seven novel Bacillus-like species.</title>
        <authorList>
            <person name="Liu G."/>
        </authorList>
    </citation>
    <scope>NUCLEOTIDE SEQUENCE [LARGE SCALE GENOMIC DNA]</scope>
    <source>
        <strain evidence="3 4">FJAT-51639</strain>
    </source>
</reference>
<dbReference type="InterPro" id="IPR029044">
    <property type="entry name" value="Nucleotide-diphossugar_trans"/>
</dbReference>
<dbReference type="EC" id="2.4.-.-" evidence="3"/>
<protein>
    <submittedName>
        <fullName evidence="3">Glycosyltransferase family 2 protein</fullName>
        <ecNumber evidence="3">2.4.-.-</ecNumber>
    </submittedName>
</protein>
<dbReference type="Proteomes" id="UP001372526">
    <property type="component" value="Unassembled WGS sequence"/>
</dbReference>
<keyword evidence="3" id="KW-0328">Glycosyltransferase</keyword>
<feature type="domain" description="Glycosyltransferase 2-like" evidence="2">
    <location>
        <begin position="7"/>
        <end position="165"/>
    </location>
</feature>
<dbReference type="Pfam" id="PF00535">
    <property type="entry name" value="Glycos_transf_2"/>
    <property type="match status" value="1"/>
</dbReference>
<dbReference type="PANTHER" id="PTHR22916">
    <property type="entry name" value="GLYCOSYLTRANSFERASE"/>
    <property type="match status" value="1"/>
</dbReference>
<evidence type="ECO:0000313" key="4">
    <source>
        <dbReference type="Proteomes" id="UP001372526"/>
    </source>
</evidence>
<evidence type="ECO:0000256" key="1">
    <source>
        <dbReference type="ARBA" id="ARBA00006739"/>
    </source>
</evidence>
<dbReference type="EMBL" id="JBAWSX010000004">
    <property type="protein sequence ID" value="MEI4801451.1"/>
    <property type="molecule type" value="Genomic_DNA"/>
</dbReference>
<dbReference type="SUPFAM" id="SSF53448">
    <property type="entry name" value="Nucleotide-diphospho-sugar transferases"/>
    <property type="match status" value="1"/>
</dbReference>
<comment type="similarity">
    <text evidence="1">Belongs to the glycosyltransferase 2 family.</text>
</comment>
<keyword evidence="3" id="KW-0808">Transferase</keyword>
<comment type="caution">
    <text evidence="3">The sequence shown here is derived from an EMBL/GenBank/DDBJ whole genome shotgun (WGS) entry which is preliminary data.</text>
</comment>
<organism evidence="3 4">
    <name type="scientific">Bacillus bruguierae</name>
    <dbReference type="NCBI Taxonomy" id="3127667"/>
    <lineage>
        <taxon>Bacteria</taxon>
        <taxon>Bacillati</taxon>
        <taxon>Bacillota</taxon>
        <taxon>Bacilli</taxon>
        <taxon>Bacillales</taxon>
        <taxon>Bacillaceae</taxon>
        <taxon>Bacillus</taxon>
    </lineage>
</organism>
<accession>A0ABU8FFI7</accession>
<dbReference type="GO" id="GO:0016757">
    <property type="term" value="F:glycosyltransferase activity"/>
    <property type="evidence" value="ECO:0007669"/>
    <property type="project" value="UniProtKB-KW"/>
</dbReference>
<gene>
    <name evidence="3" type="ORF">WAZ07_08945</name>
</gene>
<evidence type="ECO:0000259" key="2">
    <source>
        <dbReference type="Pfam" id="PF00535"/>
    </source>
</evidence>
<dbReference type="PANTHER" id="PTHR22916:SF65">
    <property type="entry name" value="SLR1065 PROTEIN"/>
    <property type="match status" value="1"/>
</dbReference>
<name>A0ABU8FFI7_9BACI</name>
<dbReference type="Gene3D" id="3.90.550.10">
    <property type="entry name" value="Spore Coat Polysaccharide Biosynthesis Protein SpsA, Chain A"/>
    <property type="match status" value="1"/>
</dbReference>